<keyword evidence="2" id="KW-1185">Reference proteome</keyword>
<proteinExistence type="predicted"/>
<accession>A0A316ZC33</accession>
<sequence length="139" mass="15360">MRTRATRRTAALREMRRSAALLREAQWSVRDYAEAKVSRCRGVGVRARRGRAAQSLLQTAGCAAAADGEVCRCCGRRGVPLLRTARRAAAARTSHNGALECAEKRCRGVGRRSEGERERRVRRRWAAARRRCAAAPAEG</sequence>
<dbReference type="GeneID" id="37267332"/>
<protein>
    <submittedName>
        <fullName evidence="1">Uncharacterized protein</fullName>
    </submittedName>
</protein>
<evidence type="ECO:0000313" key="1">
    <source>
        <dbReference type="EMBL" id="PWN98598.1"/>
    </source>
</evidence>
<dbReference type="Proteomes" id="UP000245946">
    <property type="component" value="Unassembled WGS sequence"/>
</dbReference>
<name>A0A316ZC33_9BASI</name>
<reference evidence="1 2" key="1">
    <citation type="journal article" date="2018" name="Mol. Biol. Evol.">
        <title>Broad Genomic Sampling Reveals a Smut Pathogenic Ancestry of the Fungal Clade Ustilaginomycotina.</title>
        <authorList>
            <person name="Kijpornyongpan T."/>
            <person name="Mondo S.J."/>
            <person name="Barry K."/>
            <person name="Sandor L."/>
            <person name="Lee J."/>
            <person name="Lipzen A."/>
            <person name="Pangilinan J."/>
            <person name="LaButti K."/>
            <person name="Hainaut M."/>
            <person name="Henrissat B."/>
            <person name="Grigoriev I.V."/>
            <person name="Spatafora J.W."/>
            <person name="Aime M.C."/>
        </authorList>
    </citation>
    <scope>NUCLEOTIDE SEQUENCE [LARGE SCALE GENOMIC DNA]</scope>
    <source>
        <strain evidence="1 2">MCA 4186</strain>
    </source>
</reference>
<gene>
    <name evidence="1" type="ORF">FA09DRAFT_270573</name>
</gene>
<dbReference type="AlphaFoldDB" id="A0A316ZC33"/>
<dbReference type="EMBL" id="KZ819291">
    <property type="protein sequence ID" value="PWN98598.1"/>
    <property type="molecule type" value="Genomic_DNA"/>
</dbReference>
<organism evidence="1 2">
    <name type="scientific">Tilletiopsis washingtonensis</name>
    <dbReference type="NCBI Taxonomy" id="58919"/>
    <lineage>
        <taxon>Eukaryota</taxon>
        <taxon>Fungi</taxon>
        <taxon>Dikarya</taxon>
        <taxon>Basidiomycota</taxon>
        <taxon>Ustilaginomycotina</taxon>
        <taxon>Exobasidiomycetes</taxon>
        <taxon>Entylomatales</taxon>
        <taxon>Entylomatales incertae sedis</taxon>
        <taxon>Tilletiopsis</taxon>
    </lineage>
</organism>
<dbReference type="RefSeq" id="XP_025598877.1">
    <property type="nucleotide sequence ID" value="XM_025739786.1"/>
</dbReference>
<evidence type="ECO:0000313" key="2">
    <source>
        <dbReference type="Proteomes" id="UP000245946"/>
    </source>
</evidence>